<evidence type="ECO:0000313" key="3">
    <source>
        <dbReference type="Proteomes" id="UP000027073"/>
    </source>
</evidence>
<dbReference type="HOGENOM" id="CLU_2455654_0_0_1"/>
<feature type="region of interest" description="Disordered" evidence="1">
    <location>
        <begin position="55"/>
        <end position="89"/>
    </location>
</feature>
<accession>A0A067P0A7</accession>
<dbReference type="VEuPathDB" id="FungiDB:PLEOSDRAFT_1099563"/>
<dbReference type="InParanoid" id="A0A067P0A7"/>
<sequence length="89" mass="9340">MPLAGATPLAGPTLYHIGLSVDASADSAPLNDGAFKICRDNTFCSWSPRRTVQPQFYGSSSSNFPSTLSRRTAARDKIPGGDGKIASIP</sequence>
<reference evidence="3" key="1">
    <citation type="journal article" date="2014" name="Proc. Natl. Acad. Sci. U.S.A.">
        <title>Extensive sampling of basidiomycete genomes demonstrates inadequacy of the white-rot/brown-rot paradigm for wood decay fungi.</title>
        <authorList>
            <person name="Riley R."/>
            <person name="Salamov A.A."/>
            <person name="Brown D.W."/>
            <person name="Nagy L.G."/>
            <person name="Floudas D."/>
            <person name="Held B.W."/>
            <person name="Levasseur A."/>
            <person name="Lombard V."/>
            <person name="Morin E."/>
            <person name="Otillar R."/>
            <person name="Lindquist E.A."/>
            <person name="Sun H."/>
            <person name="LaButti K.M."/>
            <person name="Schmutz J."/>
            <person name="Jabbour D."/>
            <person name="Luo H."/>
            <person name="Baker S.E."/>
            <person name="Pisabarro A.G."/>
            <person name="Walton J.D."/>
            <person name="Blanchette R.A."/>
            <person name="Henrissat B."/>
            <person name="Martin F."/>
            <person name="Cullen D."/>
            <person name="Hibbett D.S."/>
            <person name="Grigoriev I.V."/>
        </authorList>
    </citation>
    <scope>NUCLEOTIDE SEQUENCE [LARGE SCALE GENOMIC DNA]</scope>
    <source>
        <strain evidence="3">PC15</strain>
    </source>
</reference>
<dbReference type="EMBL" id="KL198004">
    <property type="protein sequence ID" value="KDQ33604.1"/>
    <property type="molecule type" value="Genomic_DNA"/>
</dbReference>
<dbReference type="Proteomes" id="UP000027073">
    <property type="component" value="Unassembled WGS sequence"/>
</dbReference>
<protein>
    <submittedName>
        <fullName evidence="2">Uncharacterized protein</fullName>
    </submittedName>
</protein>
<dbReference type="AlphaFoldDB" id="A0A067P0A7"/>
<name>A0A067P0A7_PLEO1</name>
<evidence type="ECO:0000313" key="2">
    <source>
        <dbReference type="EMBL" id="KDQ33604.1"/>
    </source>
</evidence>
<organism evidence="2 3">
    <name type="scientific">Pleurotus ostreatus (strain PC15)</name>
    <name type="common">Oyster mushroom</name>
    <dbReference type="NCBI Taxonomy" id="1137138"/>
    <lineage>
        <taxon>Eukaryota</taxon>
        <taxon>Fungi</taxon>
        <taxon>Dikarya</taxon>
        <taxon>Basidiomycota</taxon>
        <taxon>Agaricomycotina</taxon>
        <taxon>Agaricomycetes</taxon>
        <taxon>Agaricomycetidae</taxon>
        <taxon>Agaricales</taxon>
        <taxon>Pleurotineae</taxon>
        <taxon>Pleurotaceae</taxon>
        <taxon>Pleurotus</taxon>
    </lineage>
</organism>
<evidence type="ECO:0000256" key="1">
    <source>
        <dbReference type="SAM" id="MobiDB-lite"/>
    </source>
</evidence>
<proteinExistence type="predicted"/>
<gene>
    <name evidence="2" type="ORF">PLEOSDRAFT_1099563</name>
</gene>
<feature type="compositionally biased region" description="Polar residues" evidence="1">
    <location>
        <begin position="55"/>
        <end position="70"/>
    </location>
</feature>